<keyword evidence="3" id="KW-1185">Reference proteome</keyword>
<keyword evidence="2" id="KW-0449">Lipoprotein</keyword>
<feature type="signal peptide" evidence="1">
    <location>
        <begin position="1"/>
        <end position="22"/>
    </location>
</feature>
<sequence length="271" mass="28228">MRVSRGFAVLSLTTAAVLGLSACSSDDAAKPDRAVESGTTAEEVVEEQGDFDLTAEDFVERVSAAMKAQETLTIEMTTTAAGVTSEAVGQVRYVGDTQEMAMTMSAGAGAEAGMATDIEMRVVGGIVYMTMGELTGGKFLQIDPNDPSDPLASSFAGMSGQLDPTSALTELDGAITSLEKAGEPEERGGALAQPYALTVDTAALETTNLDGSAASLPAQIVYTYWVDADDLMRGMSVDVAESTVEMTFTKWGEPVEIAAPTADQITEMPSF</sequence>
<keyword evidence="1" id="KW-0732">Signal</keyword>
<dbReference type="EMBL" id="RFFI01000037">
    <property type="protein sequence ID" value="RMI12469.1"/>
    <property type="molecule type" value="Genomic_DNA"/>
</dbReference>
<name>A0A3M2JG11_9CELL</name>
<dbReference type="Proteomes" id="UP000269289">
    <property type="component" value="Unassembled WGS sequence"/>
</dbReference>
<dbReference type="RefSeq" id="WP_122149006.1">
    <property type="nucleotide sequence ID" value="NZ_RFFI01000037.1"/>
</dbReference>
<evidence type="ECO:0000313" key="2">
    <source>
        <dbReference type="EMBL" id="RMI12469.1"/>
    </source>
</evidence>
<dbReference type="InterPro" id="IPR029046">
    <property type="entry name" value="LolA/LolB/LppX"/>
</dbReference>
<proteinExistence type="predicted"/>
<dbReference type="Gene3D" id="2.50.20.20">
    <property type="match status" value="1"/>
</dbReference>
<reference evidence="2 3" key="1">
    <citation type="submission" date="2018-10" db="EMBL/GenBank/DDBJ databases">
        <title>Isolation, diversity and antifungal activity of actinobacteria from wheat.</title>
        <authorList>
            <person name="Han C."/>
        </authorList>
    </citation>
    <scope>NUCLEOTIDE SEQUENCE [LARGE SCALE GENOMIC DNA]</scope>
    <source>
        <strain evidence="2 3">NEAU-YY56</strain>
    </source>
</reference>
<comment type="caution">
    <text evidence="2">The sequence shown here is derived from an EMBL/GenBank/DDBJ whole genome shotgun (WGS) entry which is preliminary data.</text>
</comment>
<evidence type="ECO:0000256" key="1">
    <source>
        <dbReference type="SAM" id="SignalP"/>
    </source>
</evidence>
<organism evidence="2 3">
    <name type="scientific">Cellulomonas triticagri</name>
    <dbReference type="NCBI Taxonomy" id="2483352"/>
    <lineage>
        <taxon>Bacteria</taxon>
        <taxon>Bacillati</taxon>
        <taxon>Actinomycetota</taxon>
        <taxon>Actinomycetes</taxon>
        <taxon>Micrococcales</taxon>
        <taxon>Cellulomonadaceae</taxon>
        <taxon>Cellulomonas</taxon>
    </lineage>
</organism>
<accession>A0A3M2JG11</accession>
<dbReference type="AlphaFoldDB" id="A0A3M2JG11"/>
<evidence type="ECO:0000313" key="3">
    <source>
        <dbReference type="Proteomes" id="UP000269289"/>
    </source>
</evidence>
<protein>
    <submittedName>
        <fullName evidence="2">LppX_LprAFG lipoprotein</fullName>
    </submittedName>
</protein>
<gene>
    <name evidence="2" type="ORF">EBM89_08500</name>
</gene>
<feature type="chain" id="PRO_5038904582" evidence="1">
    <location>
        <begin position="23"/>
        <end position="271"/>
    </location>
</feature>
<dbReference type="OrthoDB" id="3781094at2"/>
<dbReference type="SUPFAM" id="SSF89392">
    <property type="entry name" value="Prokaryotic lipoproteins and lipoprotein localization factors"/>
    <property type="match status" value="1"/>
</dbReference>
<dbReference type="PROSITE" id="PS51257">
    <property type="entry name" value="PROKAR_LIPOPROTEIN"/>
    <property type="match status" value="1"/>
</dbReference>